<sequence length="126" mass="14865">MSFWVLSIPFCLFPIKRKKKERGIDYLDIVLHPISFCSGQSCIQTINQFIYKTKNPKGLPNNDVYWVADSRSQLKRNLRKYLVDTELSKPKTFHRIIYVVLETMHMDSGTDTYPLRMQVYGVFFCC</sequence>
<protein>
    <submittedName>
        <fullName evidence="1">Uncharacterized protein</fullName>
    </submittedName>
</protein>
<reference evidence="1" key="2">
    <citation type="submission" date="2019-01" db="UniProtKB">
        <authorList>
            <consortium name="EnsemblPlants"/>
        </authorList>
    </citation>
    <scope>IDENTIFICATION</scope>
    <source>
        <strain evidence="1">cv. Heinz 1706</strain>
    </source>
</reference>
<dbReference type="AlphaFoldDB" id="A0A3Q7H1K6"/>
<accession>A0A3Q7H1K6</accession>
<proteinExistence type="predicted"/>
<evidence type="ECO:0000313" key="1">
    <source>
        <dbReference type="EnsemblPlants" id="Solyc06g072335.1.1.1"/>
    </source>
</evidence>
<keyword evidence="2" id="KW-1185">Reference proteome</keyword>
<evidence type="ECO:0000313" key="2">
    <source>
        <dbReference type="Proteomes" id="UP000004994"/>
    </source>
</evidence>
<dbReference type="Proteomes" id="UP000004994">
    <property type="component" value="Chromosome 6"/>
</dbReference>
<dbReference type="InParanoid" id="A0A3Q7H1K6"/>
<reference evidence="1" key="1">
    <citation type="journal article" date="2012" name="Nature">
        <title>The tomato genome sequence provides insights into fleshy fruit evolution.</title>
        <authorList>
            <consortium name="Tomato Genome Consortium"/>
        </authorList>
    </citation>
    <scope>NUCLEOTIDE SEQUENCE [LARGE SCALE GENOMIC DNA]</scope>
    <source>
        <strain evidence="1">cv. Heinz 1706</strain>
    </source>
</reference>
<dbReference type="Gramene" id="Solyc06g072335.1.1">
    <property type="protein sequence ID" value="Solyc06g072335.1.1.1"/>
    <property type="gene ID" value="Solyc06g072335.1"/>
</dbReference>
<dbReference type="EnsemblPlants" id="Solyc06g072335.1.1">
    <property type="protein sequence ID" value="Solyc06g072335.1.1.1"/>
    <property type="gene ID" value="Solyc06g072335.1"/>
</dbReference>
<name>A0A3Q7H1K6_SOLLC</name>
<organism evidence="1">
    <name type="scientific">Solanum lycopersicum</name>
    <name type="common">Tomato</name>
    <name type="synonym">Lycopersicon esculentum</name>
    <dbReference type="NCBI Taxonomy" id="4081"/>
    <lineage>
        <taxon>Eukaryota</taxon>
        <taxon>Viridiplantae</taxon>
        <taxon>Streptophyta</taxon>
        <taxon>Embryophyta</taxon>
        <taxon>Tracheophyta</taxon>
        <taxon>Spermatophyta</taxon>
        <taxon>Magnoliopsida</taxon>
        <taxon>eudicotyledons</taxon>
        <taxon>Gunneridae</taxon>
        <taxon>Pentapetalae</taxon>
        <taxon>asterids</taxon>
        <taxon>lamiids</taxon>
        <taxon>Solanales</taxon>
        <taxon>Solanaceae</taxon>
        <taxon>Solanoideae</taxon>
        <taxon>Solaneae</taxon>
        <taxon>Solanum</taxon>
        <taxon>Solanum subgen. Lycopersicon</taxon>
    </lineage>
</organism>